<dbReference type="AlphaFoldDB" id="A0A7U2HVV6"/>
<accession>A0A7U2HVV6</accession>
<proteinExistence type="predicted"/>
<dbReference type="VEuPathDB" id="FungiDB:JI435_429800"/>
<keyword evidence="2" id="KW-1185">Reference proteome</keyword>
<dbReference type="Proteomes" id="UP000663193">
    <property type="component" value="Chromosome 4"/>
</dbReference>
<name>A0A7U2HVV6_PHANO</name>
<gene>
    <name evidence="1" type="ORF">JI435_429800</name>
</gene>
<protein>
    <submittedName>
        <fullName evidence="1">Uncharacterized protein</fullName>
    </submittedName>
</protein>
<dbReference type="EMBL" id="CP069026">
    <property type="protein sequence ID" value="QRC93795.1"/>
    <property type="molecule type" value="Genomic_DNA"/>
</dbReference>
<sequence length="94" mass="10509">MSNPTGRPSNIAFGITDAKEDKIIALHDAALAALKSLDSYLDTETFDAQQENFRFLTLAQRATYRSRVVELSEYADGMVKRLVDVDGELDKRRG</sequence>
<evidence type="ECO:0000313" key="1">
    <source>
        <dbReference type="EMBL" id="QRC93795.1"/>
    </source>
</evidence>
<evidence type="ECO:0000313" key="2">
    <source>
        <dbReference type="Proteomes" id="UP000663193"/>
    </source>
</evidence>
<reference evidence="2" key="1">
    <citation type="journal article" date="2021" name="BMC Genomics">
        <title>Chromosome-level genome assembly and manually-curated proteome of model necrotroph Parastagonospora nodorum Sn15 reveals a genome-wide trove of candidate effector homologs, and redundancy of virulence-related functions within an accessory chromosome.</title>
        <authorList>
            <person name="Bertazzoni S."/>
            <person name="Jones D.A.B."/>
            <person name="Phan H.T."/>
            <person name="Tan K.-C."/>
            <person name="Hane J.K."/>
        </authorList>
    </citation>
    <scope>NUCLEOTIDE SEQUENCE [LARGE SCALE GENOMIC DNA]</scope>
    <source>
        <strain evidence="2">SN15 / ATCC MYA-4574 / FGSC 10173)</strain>
    </source>
</reference>
<organism evidence="1 2">
    <name type="scientific">Phaeosphaeria nodorum (strain SN15 / ATCC MYA-4574 / FGSC 10173)</name>
    <name type="common">Glume blotch fungus</name>
    <name type="synonym">Parastagonospora nodorum</name>
    <dbReference type="NCBI Taxonomy" id="321614"/>
    <lineage>
        <taxon>Eukaryota</taxon>
        <taxon>Fungi</taxon>
        <taxon>Dikarya</taxon>
        <taxon>Ascomycota</taxon>
        <taxon>Pezizomycotina</taxon>
        <taxon>Dothideomycetes</taxon>
        <taxon>Pleosporomycetidae</taxon>
        <taxon>Pleosporales</taxon>
        <taxon>Pleosporineae</taxon>
        <taxon>Phaeosphaeriaceae</taxon>
        <taxon>Parastagonospora</taxon>
    </lineage>
</organism>